<dbReference type="Pfam" id="PF02852">
    <property type="entry name" value="Pyr_redox_dim"/>
    <property type="match status" value="1"/>
</dbReference>
<reference evidence="8" key="1">
    <citation type="submission" date="2020-10" db="EMBL/GenBank/DDBJ databases">
        <authorList>
            <person name="Gilroy R."/>
        </authorList>
    </citation>
    <scope>NUCLEOTIDE SEQUENCE</scope>
    <source>
        <strain evidence="8">ChiW17-6978</strain>
    </source>
</reference>
<keyword evidence="6" id="KW-0676">Redox-active center</keyword>
<accession>A0A9D1GQ86</accession>
<protein>
    <submittedName>
        <fullName evidence="8">FAD-dependent oxidoreductase</fullName>
    </submittedName>
</protein>
<evidence type="ECO:0000313" key="9">
    <source>
        <dbReference type="Proteomes" id="UP000886758"/>
    </source>
</evidence>
<dbReference type="SUPFAM" id="SSF52821">
    <property type="entry name" value="Rhodanese/Cell cycle control phosphatase"/>
    <property type="match status" value="1"/>
</dbReference>
<evidence type="ECO:0000313" key="8">
    <source>
        <dbReference type="EMBL" id="HIT49438.1"/>
    </source>
</evidence>
<dbReference type="Gene3D" id="3.50.50.60">
    <property type="entry name" value="FAD/NAD(P)-binding domain"/>
    <property type="match status" value="2"/>
</dbReference>
<dbReference type="InterPro" id="IPR001763">
    <property type="entry name" value="Rhodanese-like_dom"/>
</dbReference>
<evidence type="ECO:0000259" key="7">
    <source>
        <dbReference type="PROSITE" id="PS50206"/>
    </source>
</evidence>
<comment type="cofactor">
    <cofactor evidence="1">
        <name>FAD</name>
        <dbReference type="ChEBI" id="CHEBI:57692"/>
    </cofactor>
</comment>
<keyword evidence="3" id="KW-0285">Flavoprotein</keyword>
<evidence type="ECO:0000256" key="1">
    <source>
        <dbReference type="ARBA" id="ARBA00001974"/>
    </source>
</evidence>
<dbReference type="GO" id="GO:0016491">
    <property type="term" value="F:oxidoreductase activity"/>
    <property type="evidence" value="ECO:0007669"/>
    <property type="project" value="UniProtKB-KW"/>
</dbReference>
<dbReference type="InterPro" id="IPR023753">
    <property type="entry name" value="FAD/NAD-binding_dom"/>
</dbReference>
<evidence type="ECO:0000256" key="4">
    <source>
        <dbReference type="ARBA" id="ARBA00022827"/>
    </source>
</evidence>
<dbReference type="SMART" id="SM00450">
    <property type="entry name" value="RHOD"/>
    <property type="match status" value="1"/>
</dbReference>
<dbReference type="PANTHER" id="PTHR43429:SF1">
    <property type="entry name" value="NAD(P)H SULFUR OXIDOREDUCTASE (COA-DEPENDENT)"/>
    <property type="match status" value="1"/>
</dbReference>
<dbReference type="AlphaFoldDB" id="A0A9D1GQ86"/>
<dbReference type="InterPro" id="IPR004099">
    <property type="entry name" value="Pyr_nucl-diS_OxRdtase_dimer"/>
</dbReference>
<evidence type="ECO:0000256" key="3">
    <source>
        <dbReference type="ARBA" id="ARBA00022630"/>
    </source>
</evidence>
<comment type="caution">
    <text evidence="8">The sequence shown here is derived from an EMBL/GenBank/DDBJ whole genome shotgun (WGS) entry which is preliminary data.</text>
</comment>
<proteinExistence type="inferred from homology"/>
<dbReference type="InterPro" id="IPR036873">
    <property type="entry name" value="Rhodanese-like_dom_sf"/>
</dbReference>
<dbReference type="InterPro" id="IPR050260">
    <property type="entry name" value="FAD-bd_OxRdtase"/>
</dbReference>
<organism evidence="8 9">
    <name type="scientific">Candidatus Pelethenecus faecipullorum</name>
    <dbReference type="NCBI Taxonomy" id="2840900"/>
    <lineage>
        <taxon>Bacteria</taxon>
        <taxon>Bacillati</taxon>
        <taxon>Mycoplasmatota</taxon>
        <taxon>Mollicutes</taxon>
        <taxon>Candidatus Pelethenecus</taxon>
    </lineage>
</organism>
<evidence type="ECO:0000256" key="5">
    <source>
        <dbReference type="ARBA" id="ARBA00023002"/>
    </source>
</evidence>
<dbReference type="PRINTS" id="PR00411">
    <property type="entry name" value="PNDRDTASEI"/>
</dbReference>
<dbReference type="SUPFAM" id="SSF51905">
    <property type="entry name" value="FAD/NAD(P)-binding domain"/>
    <property type="match status" value="1"/>
</dbReference>
<dbReference type="Pfam" id="PF00581">
    <property type="entry name" value="Rhodanese"/>
    <property type="match status" value="1"/>
</dbReference>
<reference evidence="8" key="2">
    <citation type="journal article" date="2021" name="PeerJ">
        <title>Extensive microbial diversity within the chicken gut microbiome revealed by metagenomics and culture.</title>
        <authorList>
            <person name="Gilroy R."/>
            <person name="Ravi A."/>
            <person name="Getino M."/>
            <person name="Pursley I."/>
            <person name="Horton D.L."/>
            <person name="Alikhan N.F."/>
            <person name="Baker D."/>
            <person name="Gharbi K."/>
            <person name="Hall N."/>
            <person name="Watson M."/>
            <person name="Adriaenssens E.M."/>
            <person name="Foster-Nyarko E."/>
            <person name="Jarju S."/>
            <person name="Secka A."/>
            <person name="Antonio M."/>
            <person name="Oren A."/>
            <person name="Chaudhuri R.R."/>
            <person name="La Ragione R."/>
            <person name="Hildebrand F."/>
            <person name="Pallen M.J."/>
        </authorList>
    </citation>
    <scope>NUCLEOTIDE SEQUENCE</scope>
    <source>
        <strain evidence="8">ChiW17-6978</strain>
    </source>
</reference>
<dbReference type="Gene3D" id="3.40.250.10">
    <property type="entry name" value="Rhodanese-like domain"/>
    <property type="match status" value="1"/>
</dbReference>
<gene>
    <name evidence="8" type="ORF">IAD46_00250</name>
</gene>
<name>A0A9D1GQ86_9MOLU</name>
<dbReference type="EMBL" id="DVLF01000010">
    <property type="protein sequence ID" value="HIT49438.1"/>
    <property type="molecule type" value="Genomic_DNA"/>
</dbReference>
<keyword evidence="5" id="KW-0560">Oxidoreductase</keyword>
<comment type="similarity">
    <text evidence="2">Belongs to the class-III pyridine nucleotide-disulfide oxidoreductase family.</text>
</comment>
<evidence type="ECO:0000256" key="2">
    <source>
        <dbReference type="ARBA" id="ARBA00009130"/>
    </source>
</evidence>
<dbReference type="InterPro" id="IPR016156">
    <property type="entry name" value="FAD/NAD-linked_Rdtase_dimer_sf"/>
</dbReference>
<evidence type="ECO:0000256" key="6">
    <source>
        <dbReference type="ARBA" id="ARBA00023284"/>
    </source>
</evidence>
<feature type="domain" description="Rhodanese" evidence="7">
    <location>
        <begin position="464"/>
        <end position="546"/>
    </location>
</feature>
<dbReference type="PANTHER" id="PTHR43429">
    <property type="entry name" value="PYRIDINE NUCLEOTIDE-DISULFIDE OXIDOREDUCTASE DOMAIN-CONTAINING"/>
    <property type="match status" value="1"/>
</dbReference>
<dbReference type="PROSITE" id="PS50206">
    <property type="entry name" value="RHODANESE_3"/>
    <property type="match status" value="1"/>
</dbReference>
<sequence>MKVVIVGGVAGGASAAARIRRLDEFAEIVVFERTDFISYANCGLPYYIGGVIEDEEALFLQTPQRFWERFNIKVRVRHEVIAIDPTQKTVTVYSSDTKTTYEEQYDKLLLSPGAKPAIPAVPGIENNKIFTLRTVEDTLAIKAFLDRHSCRNITIIGGGFIGLEMAENLVKKQRNVTIIEASDHLLGPLDSDMASIVHSVVRNHNIHLMLQSKVIGFEQIGKDLFIQTADQQTIQADMVLLCIGVIPDTKLAQTANLELGIKGSIVVDEQMRTSVTDIYAVGDAVEIKHAISGQKTLIQLAGPANKQGRIAADNICGIASKYPGAQGTSVLKFFDWTIASTGINERQAKEAKSNYDRIVLSPLSHAGYYPGATTMTIKVLYDRSTLHILGAQIIGKDGVDKRIDVLATAMKAGLKGPELAELDLAYAPPYASAKDPIHFIGYMIENIATGKVKQFHYEEIDSLKQKGVTLLDTRTISEYKSGNIDGSIHIPLDELRQKMAQIPKDKPVYILCHSGLRSYLACRILMQNGYDCYNLSGGYRFYEMIVKGKKQPENTLACGIPKEELQ</sequence>
<keyword evidence="4" id="KW-0274">FAD</keyword>
<dbReference type="SUPFAM" id="SSF55424">
    <property type="entry name" value="FAD/NAD-linked reductases, dimerisation (C-terminal) domain"/>
    <property type="match status" value="1"/>
</dbReference>
<dbReference type="Pfam" id="PF07992">
    <property type="entry name" value="Pyr_redox_2"/>
    <property type="match status" value="1"/>
</dbReference>
<dbReference type="Proteomes" id="UP000886758">
    <property type="component" value="Unassembled WGS sequence"/>
</dbReference>
<dbReference type="InterPro" id="IPR036188">
    <property type="entry name" value="FAD/NAD-bd_sf"/>
</dbReference>
<dbReference type="PRINTS" id="PR00368">
    <property type="entry name" value="FADPNR"/>
</dbReference>